<evidence type="ECO:0000256" key="3">
    <source>
        <dbReference type="ARBA" id="ARBA00022840"/>
    </source>
</evidence>
<dbReference type="GO" id="GO:0005524">
    <property type="term" value="F:ATP binding"/>
    <property type="evidence" value="ECO:0007669"/>
    <property type="project" value="UniProtKB-KW"/>
</dbReference>
<name>A0AAJ0LDN1_LATCU</name>
<dbReference type="SUPFAM" id="SSF52540">
    <property type="entry name" value="P-loop containing nucleoside triphosphate hydrolases"/>
    <property type="match status" value="1"/>
</dbReference>
<dbReference type="PROSITE" id="PS00211">
    <property type="entry name" value="ABC_TRANSPORTER_1"/>
    <property type="match status" value="1"/>
</dbReference>
<comment type="caution">
    <text evidence="5">The sequence shown here is derived from an EMBL/GenBank/DDBJ whole genome shotgun (WGS) entry which is preliminary data.</text>
</comment>
<feature type="domain" description="ABC transporter" evidence="4">
    <location>
        <begin position="5"/>
        <end position="228"/>
    </location>
</feature>
<dbReference type="SMART" id="SM00382">
    <property type="entry name" value="AAA"/>
    <property type="match status" value="1"/>
</dbReference>
<dbReference type="PANTHER" id="PTHR42711">
    <property type="entry name" value="ABC TRANSPORTER ATP-BINDING PROTEIN"/>
    <property type="match status" value="1"/>
</dbReference>
<proteinExistence type="predicted"/>
<dbReference type="AlphaFoldDB" id="A0AAJ0LDN1"/>
<keyword evidence="1" id="KW-0813">Transport</keyword>
<dbReference type="InterPro" id="IPR003439">
    <property type="entry name" value="ABC_transporter-like_ATP-bd"/>
</dbReference>
<dbReference type="EMBL" id="AZDL01000073">
    <property type="protein sequence ID" value="KRK90202.1"/>
    <property type="molecule type" value="Genomic_DNA"/>
</dbReference>
<dbReference type="PANTHER" id="PTHR42711:SF17">
    <property type="entry name" value="ABC TRANSPORTER ATP-BINDING PROTEIN"/>
    <property type="match status" value="1"/>
</dbReference>
<sequence length="293" mass="32491">MMTMIEIKQVTMQFEQQVVLNQVDLSVQPGEIVGLVGANGAGKSTLINLILGRLQPTAGEIRILGQKPTEKEHFNLLGAMMQGNVRLARVSVIEELELVCSYYQQPRSVTELLTLADLKAQAHKMVSQLSGGQLRRLSFALAMAGNPDLLFLDEPTVGMDVGSRQKFWQQIEQLKEAGKTIIVTSHYLEEIEHIATRILLLKDGQFQFDGDLATLQQQFKGTQIRFTTDLPAATFAKWPGVIRVTKTGAKVLLQVTKSDPILSQLAPMMGIQVHDVQVQASSLNEIYSEMMED</sequence>
<dbReference type="InterPro" id="IPR050763">
    <property type="entry name" value="ABC_transporter_ATP-binding"/>
</dbReference>
<dbReference type="InterPro" id="IPR003593">
    <property type="entry name" value="AAA+_ATPase"/>
</dbReference>
<protein>
    <submittedName>
        <fullName evidence="5">ABC transporter family protein</fullName>
    </submittedName>
</protein>
<dbReference type="Gene3D" id="3.40.50.300">
    <property type="entry name" value="P-loop containing nucleotide triphosphate hydrolases"/>
    <property type="match status" value="1"/>
</dbReference>
<dbReference type="InterPro" id="IPR017871">
    <property type="entry name" value="ABC_transporter-like_CS"/>
</dbReference>
<evidence type="ECO:0000256" key="2">
    <source>
        <dbReference type="ARBA" id="ARBA00022741"/>
    </source>
</evidence>
<keyword evidence="3" id="KW-0067">ATP-binding</keyword>
<evidence type="ECO:0000259" key="4">
    <source>
        <dbReference type="PROSITE" id="PS50893"/>
    </source>
</evidence>
<evidence type="ECO:0000313" key="5">
    <source>
        <dbReference type="EMBL" id="KRK90202.1"/>
    </source>
</evidence>
<keyword evidence="2" id="KW-0547">Nucleotide-binding</keyword>
<gene>
    <name evidence="5" type="ORF">FC08_GL001576</name>
</gene>
<dbReference type="CDD" id="cd03230">
    <property type="entry name" value="ABC_DR_subfamily_A"/>
    <property type="match status" value="1"/>
</dbReference>
<organism evidence="5 6">
    <name type="scientific">Latilactobacillus curvatus JCM 1096 = DSM 20019</name>
    <dbReference type="NCBI Taxonomy" id="1293592"/>
    <lineage>
        <taxon>Bacteria</taxon>
        <taxon>Bacillati</taxon>
        <taxon>Bacillota</taxon>
        <taxon>Bacilli</taxon>
        <taxon>Lactobacillales</taxon>
        <taxon>Lactobacillaceae</taxon>
        <taxon>Latilactobacillus</taxon>
    </lineage>
</organism>
<evidence type="ECO:0000256" key="1">
    <source>
        <dbReference type="ARBA" id="ARBA00022448"/>
    </source>
</evidence>
<dbReference type="InterPro" id="IPR025302">
    <property type="entry name" value="DrrA1/2-like_C"/>
</dbReference>
<dbReference type="GO" id="GO:0016887">
    <property type="term" value="F:ATP hydrolysis activity"/>
    <property type="evidence" value="ECO:0007669"/>
    <property type="project" value="InterPro"/>
</dbReference>
<dbReference type="PROSITE" id="PS50893">
    <property type="entry name" value="ABC_TRANSPORTER_2"/>
    <property type="match status" value="1"/>
</dbReference>
<reference evidence="5 6" key="1">
    <citation type="journal article" date="2015" name="Genome Announc.">
        <title>Expanding the biotechnology potential of lactobacilli through comparative genomics of 213 strains and associated genera.</title>
        <authorList>
            <person name="Sun Z."/>
            <person name="Harris H.M."/>
            <person name="McCann A."/>
            <person name="Guo C."/>
            <person name="Argimon S."/>
            <person name="Zhang W."/>
            <person name="Yang X."/>
            <person name="Jeffery I.B."/>
            <person name="Cooney J.C."/>
            <person name="Kagawa T.F."/>
            <person name="Liu W."/>
            <person name="Song Y."/>
            <person name="Salvetti E."/>
            <person name="Wrobel A."/>
            <person name="Rasinkangas P."/>
            <person name="Parkhill J."/>
            <person name="Rea M.C."/>
            <person name="O'Sullivan O."/>
            <person name="Ritari J."/>
            <person name="Douillard F.P."/>
            <person name="Paul Ross R."/>
            <person name="Yang R."/>
            <person name="Briner A.E."/>
            <person name="Felis G.E."/>
            <person name="de Vos W.M."/>
            <person name="Barrangou R."/>
            <person name="Klaenhammer T.R."/>
            <person name="Caufield P.W."/>
            <person name="Cui Y."/>
            <person name="Zhang H."/>
            <person name="O'Toole P.W."/>
        </authorList>
    </citation>
    <scope>NUCLEOTIDE SEQUENCE [LARGE SCALE GENOMIC DNA]</scope>
    <source>
        <strain evidence="5 6">DSM 20019</strain>
    </source>
</reference>
<evidence type="ECO:0000313" key="6">
    <source>
        <dbReference type="Proteomes" id="UP000050828"/>
    </source>
</evidence>
<dbReference type="Pfam" id="PF13732">
    <property type="entry name" value="DrrA1-3_C"/>
    <property type="match status" value="1"/>
</dbReference>
<accession>A0AAJ0LDN1</accession>
<dbReference type="Proteomes" id="UP000050828">
    <property type="component" value="Unassembled WGS sequence"/>
</dbReference>
<dbReference type="Pfam" id="PF00005">
    <property type="entry name" value="ABC_tran"/>
    <property type="match status" value="1"/>
</dbReference>
<dbReference type="InterPro" id="IPR027417">
    <property type="entry name" value="P-loop_NTPase"/>
</dbReference>